<keyword evidence="4" id="KW-0067">ATP-binding</keyword>
<dbReference type="Gene3D" id="3.40.50.300">
    <property type="entry name" value="P-loop containing nucleotide triphosphate hydrolases"/>
    <property type="match status" value="2"/>
</dbReference>
<evidence type="ECO:0000259" key="7">
    <source>
        <dbReference type="PROSITE" id="PS51194"/>
    </source>
</evidence>
<dbReference type="AlphaFoldDB" id="A0A8J2SIF0"/>
<dbReference type="InterPro" id="IPR050699">
    <property type="entry name" value="RNA-DNA_Helicase"/>
</dbReference>
<feature type="domain" description="Helicase C-terminal" evidence="7">
    <location>
        <begin position="349"/>
        <end position="567"/>
    </location>
</feature>
<dbReference type="SMART" id="SM00487">
    <property type="entry name" value="DEXDc"/>
    <property type="match status" value="1"/>
</dbReference>
<dbReference type="GO" id="GO:0003723">
    <property type="term" value="F:RNA binding"/>
    <property type="evidence" value="ECO:0007669"/>
    <property type="project" value="InterPro"/>
</dbReference>
<dbReference type="SMART" id="SM01142">
    <property type="entry name" value="DSHCT"/>
    <property type="match status" value="1"/>
</dbReference>
<proteinExistence type="predicted"/>
<keyword evidence="3" id="KW-0347">Helicase</keyword>
<dbReference type="InterPro" id="IPR025696">
    <property type="entry name" value="Beta-barrel_MTR4"/>
</dbReference>
<sequence length="1046" mass="113622">MTDIDELFGAFDEAPATQTPDERGAARKRSRSEDDGAERAPPQPRPAVRVTDPVKEDERGRNVTSFAAYPADYAAPAPRPPRPAARTWPFELDGFQRRAVACIDKTESVLVSAHTSAGKTVCAEYAIATALRDGQRVVYTSPIKALSNQKFRDLQEIFSDVGLMTGDITINPQASCLVMTTEILRSMLYRGSELVREVKWVAARRPSVRLSTQLAGPSSQVVYDEIHYMRDRERGVVWEESIILLPHTVRFVFLSATIPNAREFAAWICQTHRQACHVVYTDYRPTPLVHYVFASGGEGLHLVVDEAGAFREANFETAMACLGGGATAPDADDAGKRRRRPSGRQAETDLKRIVGVVRQQQWQPAIVFAFSKAQCERNAVALKDEPSFNAPDEADVVEKVYASALEALSDDDKALPQVTTLLPLLKRGIGIHHGGLLPIVKEVVEILFQEGLLKLLFATETFAIGINMPARTVVFTETRKFDGAPPRASQRSGAFRLARADFRWLTAGEYIQMSGRAGRRGKDDKGIVLQVLDEKMEPAVAKGILYGEADRLDSSYHVTYNMLLNLLRVEGADPDYLVRSSFHQYQQEADAPALVAEATALEAQAEALGEGGDVADAAATKAHVAARRRLAAAEADVLALSRKPAHCLPWLQPGRLATVVAPADWAPTGAAATALGLGVVVAARKPREGEAFASVDAGVACRALAPGDADPRPAHVVDVLVADDDGGAKLACVPLVALAALSAVRVFMPPDLRRPEARARVRRAVDEVARRFAERREAVPELDDARDLGLDGKEAAYGEAARRVAALRAELAATPAGATVDADAFEAREALAERARALRRRARDAQALVLRDELRKMRKVLRALGHVTREGVIALKGRAACELNTADELVVGELLMEGVFQDLDAAVAVALLSCLCHTEKAKEGAPPLRGALQAAYEQLRAAATTVARACVAAGLPVDEVEYVDRFNPDLMEVLFQWTNGAKFVDLTKLTDAFEGTIIRVIRRLDELLRQLASAAFAVGNFELKAKFDDASAKIKRDIVFAASLYL</sequence>
<dbReference type="Pfam" id="PF13234">
    <property type="entry name" value="MTR4_beta-barrel"/>
    <property type="match status" value="1"/>
</dbReference>
<dbReference type="GO" id="GO:0006401">
    <property type="term" value="P:RNA catabolic process"/>
    <property type="evidence" value="ECO:0007669"/>
    <property type="project" value="InterPro"/>
</dbReference>
<dbReference type="InterPro" id="IPR011545">
    <property type="entry name" value="DEAD/DEAH_box_helicase_dom"/>
</dbReference>
<organism evidence="8 9">
    <name type="scientific">Pelagomonas calceolata</name>
    <dbReference type="NCBI Taxonomy" id="35677"/>
    <lineage>
        <taxon>Eukaryota</taxon>
        <taxon>Sar</taxon>
        <taxon>Stramenopiles</taxon>
        <taxon>Ochrophyta</taxon>
        <taxon>Pelagophyceae</taxon>
        <taxon>Pelagomonadales</taxon>
        <taxon>Pelagomonadaceae</taxon>
        <taxon>Pelagomonas</taxon>
    </lineage>
</organism>
<accession>A0A8J2SIF0</accession>
<dbReference type="GO" id="GO:0016787">
    <property type="term" value="F:hydrolase activity"/>
    <property type="evidence" value="ECO:0007669"/>
    <property type="project" value="UniProtKB-KW"/>
</dbReference>
<dbReference type="InterPro" id="IPR016438">
    <property type="entry name" value="SKI2-like"/>
</dbReference>
<keyword evidence="2" id="KW-0378">Hydrolase</keyword>
<dbReference type="SMART" id="SM00490">
    <property type="entry name" value="HELICc"/>
    <property type="match status" value="1"/>
</dbReference>
<protein>
    <recommendedName>
        <fullName evidence="10">Helicase ATP-binding domain-containing protein</fullName>
    </recommendedName>
</protein>
<feature type="region of interest" description="Disordered" evidence="5">
    <location>
        <begin position="326"/>
        <end position="345"/>
    </location>
</feature>
<dbReference type="PANTHER" id="PTHR12131:SF25">
    <property type="entry name" value="DEXH-BOX ATP-DEPENDENT RNA HELICASE DEXH9"/>
    <property type="match status" value="1"/>
</dbReference>
<dbReference type="GO" id="GO:0005634">
    <property type="term" value="C:nucleus"/>
    <property type="evidence" value="ECO:0007669"/>
    <property type="project" value="TreeGrafter"/>
</dbReference>
<dbReference type="CDD" id="cd18795">
    <property type="entry name" value="SF2_C_Ski2"/>
    <property type="match status" value="1"/>
</dbReference>
<evidence type="ECO:0000256" key="1">
    <source>
        <dbReference type="ARBA" id="ARBA00022741"/>
    </source>
</evidence>
<dbReference type="InterPro" id="IPR012961">
    <property type="entry name" value="Ski2/MTR4_C"/>
</dbReference>
<evidence type="ECO:0000256" key="3">
    <source>
        <dbReference type="ARBA" id="ARBA00022806"/>
    </source>
</evidence>
<dbReference type="GO" id="GO:0000460">
    <property type="term" value="P:maturation of 5.8S rRNA"/>
    <property type="evidence" value="ECO:0007669"/>
    <property type="project" value="TreeGrafter"/>
</dbReference>
<evidence type="ECO:0000313" key="8">
    <source>
        <dbReference type="EMBL" id="CAH0372638.1"/>
    </source>
</evidence>
<evidence type="ECO:0008006" key="10">
    <source>
        <dbReference type="Google" id="ProtNLM"/>
    </source>
</evidence>
<dbReference type="InterPro" id="IPR001650">
    <property type="entry name" value="Helicase_C-like"/>
</dbReference>
<dbReference type="PROSITE" id="PS51194">
    <property type="entry name" value="HELICASE_CTER"/>
    <property type="match status" value="1"/>
</dbReference>
<dbReference type="SUPFAM" id="SSF52540">
    <property type="entry name" value="P-loop containing nucleoside triphosphate hydrolases"/>
    <property type="match status" value="1"/>
</dbReference>
<dbReference type="EMBL" id="CAKKNE010000003">
    <property type="protein sequence ID" value="CAH0372638.1"/>
    <property type="molecule type" value="Genomic_DNA"/>
</dbReference>
<feature type="compositionally biased region" description="Basic and acidic residues" evidence="5">
    <location>
        <begin position="20"/>
        <end position="38"/>
    </location>
</feature>
<dbReference type="Pfam" id="PF08148">
    <property type="entry name" value="DSHCT"/>
    <property type="match status" value="1"/>
</dbReference>
<dbReference type="PANTHER" id="PTHR12131">
    <property type="entry name" value="ATP-DEPENDENT RNA AND DNA HELICASE"/>
    <property type="match status" value="1"/>
</dbReference>
<dbReference type="InterPro" id="IPR027417">
    <property type="entry name" value="P-loop_NTPase"/>
</dbReference>
<name>A0A8J2SIF0_9STRA</name>
<dbReference type="GO" id="GO:0005524">
    <property type="term" value="F:ATP binding"/>
    <property type="evidence" value="ECO:0007669"/>
    <property type="project" value="UniProtKB-KW"/>
</dbReference>
<evidence type="ECO:0000256" key="5">
    <source>
        <dbReference type="SAM" id="MobiDB-lite"/>
    </source>
</evidence>
<dbReference type="InterPro" id="IPR014001">
    <property type="entry name" value="Helicase_ATP-bd"/>
</dbReference>
<keyword evidence="1" id="KW-0547">Nucleotide-binding</keyword>
<feature type="compositionally biased region" description="Basic and acidic residues" evidence="5">
    <location>
        <begin position="52"/>
        <end position="61"/>
    </location>
</feature>
<feature type="region of interest" description="Disordered" evidence="5">
    <location>
        <begin position="1"/>
        <end position="62"/>
    </location>
</feature>
<gene>
    <name evidence="8" type="ORF">PECAL_3P26490</name>
</gene>
<dbReference type="Pfam" id="PF00270">
    <property type="entry name" value="DEAD"/>
    <property type="match status" value="1"/>
</dbReference>
<dbReference type="Proteomes" id="UP000789595">
    <property type="component" value="Unassembled WGS sequence"/>
</dbReference>
<evidence type="ECO:0000256" key="2">
    <source>
        <dbReference type="ARBA" id="ARBA00022801"/>
    </source>
</evidence>
<evidence type="ECO:0000256" key="4">
    <source>
        <dbReference type="ARBA" id="ARBA00022840"/>
    </source>
</evidence>
<dbReference type="Pfam" id="PF00271">
    <property type="entry name" value="Helicase_C"/>
    <property type="match status" value="1"/>
</dbReference>
<evidence type="ECO:0000259" key="6">
    <source>
        <dbReference type="PROSITE" id="PS51192"/>
    </source>
</evidence>
<keyword evidence="9" id="KW-1185">Reference proteome</keyword>
<comment type="caution">
    <text evidence="8">The sequence shown here is derived from an EMBL/GenBank/DDBJ whole genome shotgun (WGS) entry which is preliminary data.</text>
</comment>
<dbReference type="Gene3D" id="2.40.30.300">
    <property type="match status" value="1"/>
</dbReference>
<dbReference type="FunFam" id="3.40.50.300:FF:000141">
    <property type="entry name" value="ATP-dependent RNA helicase DOB1"/>
    <property type="match status" value="1"/>
</dbReference>
<feature type="domain" description="Helicase ATP-binding" evidence="6">
    <location>
        <begin position="100"/>
        <end position="276"/>
    </location>
</feature>
<reference evidence="8" key="1">
    <citation type="submission" date="2021-11" db="EMBL/GenBank/DDBJ databases">
        <authorList>
            <consortium name="Genoscope - CEA"/>
            <person name="William W."/>
        </authorList>
    </citation>
    <scope>NUCLEOTIDE SEQUENCE</scope>
</reference>
<dbReference type="PROSITE" id="PS51192">
    <property type="entry name" value="HELICASE_ATP_BIND_1"/>
    <property type="match status" value="1"/>
</dbReference>
<evidence type="ECO:0000313" key="9">
    <source>
        <dbReference type="Proteomes" id="UP000789595"/>
    </source>
</evidence>
<dbReference type="OrthoDB" id="64767at2759"/>
<dbReference type="GO" id="GO:0003724">
    <property type="term" value="F:RNA helicase activity"/>
    <property type="evidence" value="ECO:0007669"/>
    <property type="project" value="InterPro"/>
</dbReference>
<dbReference type="PIRSF" id="PIRSF005198">
    <property type="entry name" value="Antiviral_helicase_SKI2"/>
    <property type="match status" value="1"/>
</dbReference>
<dbReference type="Gene3D" id="1.10.3380.30">
    <property type="match status" value="1"/>
</dbReference>